<dbReference type="EMBL" id="KV417510">
    <property type="protein sequence ID" value="KZP27216.1"/>
    <property type="molecule type" value="Genomic_DNA"/>
</dbReference>
<feature type="compositionally biased region" description="Polar residues" evidence="1">
    <location>
        <begin position="88"/>
        <end position="105"/>
    </location>
</feature>
<gene>
    <name evidence="2" type="ORF">FIBSPDRAFT_948836</name>
</gene>
<organism evidence="2 3">
    <name type="scientific">Athelia psychrophila</name>
    <dbReference type="NCBI Taxonomy" id="1759441"/>
    <lineage>
        <taxon>Eukaryota</taxon>
        <taxon>Fungi</taxon>
        <taxon>Dikarya</taxon>
        <taxon>Basidiomycota</taxon>
        <taxon>Agaricomycotina</taxon>
        <taxon>Agaricomycetes</taxon>
        <taxon>Agaricomycetidae</taxon>
        <taxon>Atheliales</taxon>
        <taxon>Atheliaceae</taxon>
        <taxon>Athelia</taxon>
    </lineage>
</organism>
<evidence type="ECO:0000313" key="3">
    <source>
        <dbReference type="Proteomes" id="UP000076532"/>
    </source>
</evidence>
<sequence length="125" mass="13511">MTTTHSLIQLVGVGVGARHGISLIRTTVSDDADVIVFLEYSWNICLQGIVDWKEILHPAQRAIDFLCASAKKHSISIVGAIVEPQIKSASTTTSSVLPEPTTSPVRVSYLRPKTTPRPDSATQES</sequence>
<name>A0A166QJ79_9AGAM</name>
<dbReference type="AlphaFoldDB" id="A0A166QJ79"/>
<evidence type="ECO:0000256" key="1">
    <source>
        <dbReference type="SAM" id="MobiDB-lite"/>
    </source>
</evidence>
<accession>A0A166QJ79</accession>
<feature type="region of interest" description="Disordered" evidence="1">
    <location>
        <begin position="88"/>
        <end position="125"/>
    </location>
</feature>
<dbReference type="Proteomes" id="UP000076532">
    <property type="component" value="Unassembled WGS sequence"/>
</dbReference>
<reference evidence="2 3" key="1">
    <citation type="journal article" date="2016" name="Mol. Biol. Evol.">
        <title>Comparative Genomics of Early-Diverging Mushroom-Forming Fungi Provides Insights into the Origins of Lignocellulose Decay Capabilities.</title>
        <authorList>
            <person name="Nagy L.G."/>
            <person name="Riley R."/>
            <person name="Tritt A."/>
            <person name="Adam C."/>
            <person name="Daum C."/>
            <person name="Floudas D."/>
            <person name="Sun H."/>
            <person name="Yadav J.S."/>
            <person name="Pangilinan J."/>
            <person name="Larsson K.H."/>
            <person name="Matsuura K."/>
            <person name="Barry K."/>
            <person name="Labutti K."/>
            <person name="Kuo R."/>
            <person name="Ohm R.A."/>
            <person name="Bhattacharya S.S."/>
            <person name="Shirouzu T."/>
            <person name="Yoshinaga Y."/>
            <person name="Martin F.M."/>
            <person name="Grigoriev I.V."/>
            <person name="Hibbett D.S."/>
        </authorList>
    </citation>
    <scope>NUCLEOTIDE SEQUENCE [LARGE SCALE GENOMIC DNA]</scope>
    <source>
        <strain evidence="2 3">CBS 109695</strain>
    </source>
</reference>
<keyword evidence="3" id="KW-1185">Reference proteome</keyword>
<dbReference type="SUPFAM" id="SSF56317">
    <property type="entry name" value="Carbon-nitrogen hydrolase"/>
    <property type="match status" value="1"/>
</dbReference>
<dbReference type="InterPro" id="IPR036526">
    <property type="entry name" value="C-N_Hydrolase_sf"/>
</dbReference>
<proteinExistence type="predicted"/>
<protein>
    <submittedName>
        <fullName evidence="2">Uncharacterized protein</fullName>
    </submittedName>
</protein>
<evidence type="ECO:0000313" key="2">
    <source>
        <dbReference type="EMBL" id="KZP27216.1"/>
    </source>
</evidence>
<dbReference type="OrthoDB" id="412018at2759"/>